<evidence type="ECO:0000256" key="6">
    <source>
        <dbReference type="SAM" id="Phobius"/>
    </source>
</evidence>
<evidence type="ECO:0000256" key="2">
    <source>
        <dbReference type="ARBA" id="ARBA00008854"/>
    </source>
</evidence>
<dbReference type="Pfam" id="PF04011">
    <property type="entry name" value="LemA"/>
    <property type="match status" value="1"/>
</dbReference>
<comment type="caution">
    <text evidence="7">The sequence shown here is derived from an EMBL/GenBank/DDBJ whole genome shotgun (WGS) entry which is preliminary data.</text>
</comment>
<keyword evidence="3 6" id="KW-0812">Transmembrane</keyword>
<evidence type="ECO:0000256" key="3">
    <source>
        <dbReference type="ARBA" id="ARBA00022692"/>
    </source>
</evidence>
<evidence type="ECO:0000313" key="7">
    <source>
        <dbReference type="EMBL" id="TQV77771.1"/>
    </source>
</evidence>
<evidence type="ECO:0000256" key="5">
    <source>
        <dbReference type="ARBA" id="ARBA00023136"/>
    </source>
</evidence>
<protein>
    <submittedName>
        <fullName evidence="7">LemA family protein</fullName>
    </submittedName>
</protein>
<sequence>MELGTLLLIIVVPGVILYIWYAKLISRRNAAREALSSIDVQLKKRHDLLPNILKLAGRFMTHEKDLLEGLTALRARVDAGYDPSDPAAVQAHLTAGQELQSGMARFFAVAENYPELRSAETITKAQDTFTEAEAHISAARRFYNAAVTDLNNAVEIFPGSMIAGWAKVKPMPFWEMEDTSHRAAVNVDDYLK</sequence>
<dbReference type="PANTHER" id="PTHR34478:SF2">
    <property type="entry name" value="MEMBRANE PROTEIN"/>
    <property type="match status" value="1"/>
</dbReference>
<keyword evidence="8" id="KW-1185">Reference proteome</keyword>
<keyword evidence="4 6" id="KW-1133">Transmembrane helix</keyword>
<evidence type="ECO:0000313" key="8">
    <source>
        <dbReference type="Proteomes" id="UP000315252"/>
    </source>
</evidence>
<proteinExistence type="inferred from homology"/>
<comment type="subcellular location">
    <subcellularLocation>
        <location evidence="1">Membrane</location>
        <topology evidence="1">Single-pass membrane protein</topology>
    </subcellularLocation>
</comment>
<reference evidence="7 8" key="1">
    <citation type="submission" date="2019-06" db="EMBL/GenBank/DDBJ databases">
        <title>Whole genome sequence for Rhodospirillaceae sp. R148.</title>
        <authorList>
            <person name="Wang G."/>
        </authorList>
    </citation>
    <scope>NUCLEOTIDE SEQUENCE [LARGE SCALE GENOMIC DNA]</scope>
    <source>
        <strain evidence="7 8">R148</strain>
    </source>
</reference>
<dbReference type="Proteomes" id="UP000315252">
    <property type="component" value="Unassembled WGS sequence"/>
</dbReference>
<accession>A0A545TKT1</accession>
<feature type="transmembrane region" description="Helical" evidence="6">
    <location>
        <begin position="6"/>
        <end position="22"/>
    </location>
</feature>
<dbReference type="EMBL" id="VHSH01000007">
    <property type="protein sequence ID" value="TQV77771.1"/>
    <property type="molecule type" value="Genomic_DNA"/>
</dbReference>
<dbReference type="PANTHER" id="PTHR34478">
    <property type="entry name" value="PROTEIN LEMA"/>
    <property type="match status" value="1"/>
</dbReference>
<dbReference type="InterPro" id="IPR007156">
    <property type="entry name" value="MamQ_LemA"/>
</dbReference>
<dbReference type="AlphaFoldDB" id="A0A545TKT1"/>
<dbReference type="GO" id="GO:0016020">
    <property type="term" value="C:membrane"/>
    <property type="evidence" value="ECO:0007669"/>
    <property type="project" value="UniProtKB-SubCell"/>
</dbReference>
<evidence type="ECO:0000256" key="4">
    <source>
        <dbReference type="ARBA" id="ARBA00022989"/>
    </source>
</evidence>
<evidence type="ECO:0000256" key="1">
    <source>
        <dbReference type="ARBA" id="ARBA00004167"/>
    </source>
</evidence>
<comment type="similarity">
    <text evidence="2">Belongs to the LemA family.</text>
</comment>
<dbReference type="Gene3D" id="1.20.1440.20">
    <property type="entry name" value="LemA-like domain"/>
    <property type="match status" value="1"/>
</dbReference>
<gene>
    <name evidence="7" type="ORF">FKG95_19620</name>
</gene>
<dbReference type="SUPFAM" id="SSF140478">
    <property type="entry name" value="LemA-like"/>
    <property type="match status" value="1"/>
</dbReference>
<keyword evidence="5 6" id="KW-0472">Membrane</keyword>
<dbReference type="OrthoDB" id="9804152at2"/>
<dbReference type="InterPro" id="IPR023353">
    <property type="entry name" value="LemA-like_dom_sf"/>
</dbReference>
<dbReference type="RefSeq" id="WP_142898114.1">
    <property type="nucleotide sequence ID" value="NZ_ML660058.1"/>
</dbReference>
<organism evidence="7 8">
    <name type="scientific">Denitrobaculum tricleocarpae</name>
    <dbReference type="NCBI Taxonomy" id="2591009"/>
    <lineage>
        <taxon>Bacteria</taxon>
        <taxon>Pseudomonadati</taxon>
        <taxon>Pseudomonadota</taxon>
        <taxon>Alphaproteobacteria</taxon>
        <taxon>Rhodospirillales</taxon>
        <taxon>Rhodospirillaceae</taxon>
        <taxon>Denitrobaculum</taxon>
    </lineage>
</organism>
<name>A0A545TKT1_9PROT</name>